<feature type="transmembrane region" description="Helical" evidence="2">
    <location>
        <begin position="71"/>
        <end position="93"/>
    </location>
</feature>
<feature type="region of interest" description="Disordered" evidence="1">
    <location>
        <begin position="656"/>
        <end position="694"/>
    </location>
</feature>
<evidence type="ECO:0000259" key="3">
    <source>
        <dbReference type="Pfam" id="PF20153"/>
    </source>
</evidence>
<keyword evidence="2" id="KW-0812">Transmembrane</keyword>
<dbReference type="Proteomes" id="UP001383192">
    <property type="component" value="Unassembled WGS sequence"/>
</dbReference>
<organism evidence="4 5">
    <name type="scientific">Paramarasmius palmivorus</name>
    <dbReference type="NCBI Taxonomy" id="297713"/>
    <lineage>
        <taxon>Eukaryota</taxon>
        <taxon>Fungi</taxon>
        <taxon>Dikarya</taxon>
        <taxon>Basidiomycota</taxon>
        <taxon>Agaricomycotina</taxon>
        <taxon>Agaricomycetes</taxon>
        <taxon>Agaricomycetidae</taxon>
        <taxon>Agaricales</taxon>
        <taxon>Marasmiineae</taxon>
        <taxon>Marasmiaceae</taxon>
        <taxon>Paramarasmius</taxon>
    </lineage>
</organism>
<dbReference type="EMBL" id="JAYKXP010000100">
    <property type="protein sequence ID" value="KAK7026804.1"/>
    <property type="molecule type" value="Genomic_DNA"/>
</dbReference>
<accession>A0AAW0BIT1</accession>
<feature type="region of interest" description="Disordered" evidence="1">
    <location>
        <begin position="1"/>
        <end position="39"/>
    </location>
</feature>
<evidence type="ECO:0000313" key="4">
    <source>
        <dbReference type="EMBL" id="KAK7026804.1"/>
    </source>
</evidence>
<feature type="transmembrane region" description="Helical" evidence="2">
    <location>
        <begin position="187"/>
        <end position="209"/>
    </location>
</feature>
<evidence type="ECO:0000256" key="1">
    <source>
        <dbReference type="SAM" id="MobiDB-lite"/>
    </source>
</evidence>
<reference evidence="4 5" key="1">
    <citation type="submission" date="2024-01" db="EMBL/GenBank/DDBJ databases">
        <title>A draft genome for a cacao thread blight-causing isolate of Paramarasmius palmivorus.</title>
        <authorList>
            <person name="Baruah I.K."/>
            <person name="Bukari Y."/>
            <person name="Amoako-Attah I."/>
            <person name="Meinhardt L.W."/>
            <person name="Bailey B.A."/>
            <person name="Cohen S.P."/>
        </authorList>
    </citation>
    <scope>NUCLEOTIDE SEQUENCE [LARGE SCALE GENOMIC DNA]</scope>
    <source>
        <strain evidence="4 5">GH-12</strain>
    </source>
</reference>
<sequence length="694" mass="78497">MQSQSSVHPPPKIPLPASAHGSIQEDLPPNTMPREWKPTPSLDESYNTLLREVSRYDEDSVKNWRDDIDTLLVFAGLFSAVVTAFVVESYQWLSEDPTDTAVGLLMQISMQLNASQIVVERPPFKADSSSIRINCLWFLSLIFSLTSALFGLLCKQWVREHQRDTQTRTQGEELALRQLRRDSFERWGVSSFLSALPILLEAALLLFFAGILDLLWNRNHIPFAFCFIAVILSTGLYFLTTFLPTLTIPGEQWDEFYDNNFDKLSYQFICPFKSPQAWVVYHLSCKVLHGLSKLPIIPQTLRSSASRLYDRIGNIAADWSSFDLRVVRGFDEHLRPFTDSDPFNLKVYELRALEWAVTLLRDSPSMIPHLQNVLSTIPPSVAMSAVFGEWKYAMWGDVPPADVELRLGDPKAFVDSQMEGLGRYIETAPWPTISEPALHDADRIKLLFYHQYWMAITHRFEQPSYYLNIGSQQASLQKSTGLRFVIPFPVADALWMHEVPNVQKESLKLLSFFEDAWSTQWPGYDEGRHNRERLAFVLALSRHINTTSRVSILLTSSRGQRFIRFIHNQIISRRLYEPTDLLGPEVLMLEWTKSIIRTRNVGRLPQDYFPDIPLAGSRSNLTSFQPAGIHYSAETVHSIHPDNPAPVTSKNAAVISDATTPGGRRTPATANNGMARDSVMPGNAAGAGSADSHA</sequence>
<gene>
    <name evidence="4" type="ORF">VNI00_015462</name>
</gene>
<dbReference type="InterPro" id="IPR045338">
    <property type="entry name" value="DUF6535"/>
</dbReference>
<protein>
    <recommendedName>
        <fullName evidence="3">DUF6535 domain-containing protein</fullName>
    </recommendedName>
</protein>
<feature type="transmembrane region" description="Helical" evidence="2">
    <location>
        <begin position="221"/>
        <end position="239"/>
    </location>
</feature>
<dbReference type="AlphaFoldDB" id="A0AAW0BIT1"/>
<keyword evidence="5" id="KW-1185">Reference proteome</keyword>
<comment type="caution">
    <text evidence="4">The sequence shown here is derived from an EMBL/GenBank/DDBJ whole genome shotgun (WGS) entry which is preliminary data.</text>
</comment>
<name>A0AAW0BIT1_9AGAR</name>
<proteinExistence type="predicted"/>
<dbReference type="Pfam" id="PF20153">
    <property type="entry name" value="DUF6535"/>
    <property type="match status" value="1"/>
</dbReference>
<evidence type="ECO:0000256" key="2">
    <source>
        <dbReference type="SAM" id="Phobius"/>
    </source>
</evidence>
<evidence type="ECO:0000313" key="5">
    <source>
        <dbReference type="Proteomes" id="UP001383192"/>
    </source>
</evidence>
<keyword evidence="2" id="KW-0472">Membrane</keyword>
<keyword evidence="2" id="KW-1133">Transmembrane helix</keyword>
<feature type="transmembrane region" description="Helical" evidence="2">
    <location>
        <begin position="131"/>
        <end position="153"/>
    </location>
</feature>
<feature type="domain" description="DUF6535" evidence="3">
    <location>
        <begin position="48"/>
        <end position="217"/>
    </location>
</feature>